<accession>A0A502F9P2</accession>
<dbReference type="PANTHER" id="PTHR24567:SF68">
    <property type="entry name" value="DNA-BINDING TRANSCRIPTIONAL DUAL REGULATOR CRP"/>
    <property type="match status" value="1"/>
</dbReference>
<dbReference type="InterPro" id="IPR036390">
    <property type="entry name" value="WH_DNA-bd_sf"/>
</dbReference>
<comment type="caution">
    <text evidence="5">The sequence shown here is derived from an EMBL/GenBank/DDBJ whole genome shotgun (WGS) entry which is preliminary data.</text>
</comment>
<organism evidence="5 6">
    <name type="scientific">Muricoccus nepalensis</name>
    <dbReference type="NCBI Taxonomy" id="1854500"/>
    <lineage>
        <taxon>Bacteria</taxon>
        <taxon>Pseudomonadati</taxon>
        <taxon>Pseudomonadota</taxon>
        <taxon>Alphaproteobacteria</taxon>
        <taxon>Acetobacterales</taxon>
        <taxon>Roseomonadaceae</taxon>
        <taxon>Muricoccus</taxon>
    </lineage>
</organism>
<dbReference type="EMBL" id="RCZP01000042">
    <property type="protein sequence ID" value="TPG46079.1"/>
    <property type="molecule type" value="Genomic_DNA"/>
</dbReference>
<dbReference type="InterPro" id="IPR018490">
    <property type="entry name" value="cNMP-bd_dom_sf"/>
</dbReference>
<dbReference type="Proteomes" id="UP000317078">
    <property type="component" value="Unassembled WGS sequence"/>
</dbReference>
<dbReference type="SMART" id="SM00419">
    <property type="entry name" value="HTH_CRP"/>
    <property type="match status" value="1"/>
</dbReference>
<keyword evidence="6" id="KW-1185">Reference proteome</keyword>
<dbReference type="OrthoDB" id="7584044at2"/>
<evidence type="ECO:0000256" key="3">
    <source>
        <dbReference type="ARBA" id="ARBA00023163"/>
    </source>
</evidence>
<evidence type="ECO:0000313" key="6">
    <source>
        <dbReference type="Proteomes" id="UP000317078"/>
    </source>
</evidence>
<dbReference type="InterPro" id="IPR012318">
    <property type="entry name" value="HTH_CRP"/>
</dbReference>
<dbReference type="GO" id="GO:0003700">
    <property type="term" value="F:DNA-binding transcription factor activity"/>
    <property type="evidence" value="ECO:0007669"/>
    <property type="project" value="TreeGrafter"/>
</dbReference>
<keyword evidence="1" id="KW-0805">Transcription regulation</keyword>
<keyword evidence="3" id="KW-0804">Transcription</keyword>
<dbReference type="AlphaFoldDB" id="A0A502F9P2"/>
<dbReference type="Pfam" id="PF00027">
    <property type="entry name" value="cNMP_binding"/>
    <property type="match status" value="1"/>
</dbReference>
<evidence type="ECO:0000256" key="2">
    <source>
        <dbReference type="ARBA" id="ARBA00023125"/>
    </source>
</evidence>
<keyword evidence="2" id="KW-0238">DNA-binding</keyword>
<dbReference type="CDD" id="cd00038">
    <property type="entry name" value="CAP_ED"/>
    <property type="match status" value="1"/>
</dbReference>
<dbReference type="SUPFAM" id="SSF46785">
    <property type="entry name" value="Winged helix' DNA-binding domain"/>
    <property type="match status" value="1"/>
</dbReference>
<dbReference type="Gene3D" id="2.60.120.10">
    <property type="entry name" value="Jelly Rolls"/>
    <property type="match status" value="1"/>
</dbReference>
<feature type="domain" description="HTH crp-type" evidence="4">
    <location>
        <begin position="162"/>
        <end position="236"/>
    </location>
</feature>
<dbReference type="GO" id="GO:0003677">
    <property type="term" value="F:DNA binding"/>
    <property type="evidence" value="ECO:0007669"/>
    <property type="project" value="UniProtKB-KW"/>
</dbReference>
<dbReference type="RefSeq" id="WP_140886517.1">
    <property type="nucleotide sequence ID" value="NZ_RCZP01000042.1"/>
</dbReference>
<name>A0A502F9P2_9PROT</name>
<dbReference type="InterPro" id="IPR050397">
    <property type="entry name" value="Env_Response_Regulators"/>
</dbReference>
<evidence type="ECO:0000256" key="1">
    <source>
        <dbReference type="ARBA" id="ARBA00023015"/>
    </source>
</evidence>
<dbReference type="Gene3D" id="1.10.10.10">
    <property type="entry name" value="Winged helix-like DNA-binding domain superfamily/Winged helix DNA-binding domain"/>
    <property type="match status" value="1"/>
</dbReference>
<dbReference type="SUPFAM" id="SSF51206">
    <property type="entry name" value="cAMP-binding domain-like"/>
    <property type="match status" value="1"/>
</dbReference>
<protein>
    <submittedName>
        <fullName evidence="5">Crp/Fnr family transcriptional regulator</fullName>
    </submittedName>
</protein>
<dbReference type="GO" id="GO:0005829">
    <property type="term" value="C:cytosol"/>
    <property type="evidence" value="ECO:0007669"/>
    <property type="project" value="TreeGrafter"/>
</dbReference>
<dbReference type="InterPro" id="IPR014710">
    <property type="entry name" value="RmlC-like_jellyroll"/>
</dbReference>
<evidence type="ECO:0000313" key="5">
    <source>
        <dbReference type="EMBL" id="TPG46079.1"/>
    </source>
</evidence>
<dbReference type="Pfam" id="PF13545">
    <property type="entry name" value="HTH_Crp_2"/>
    <property type="match status" value="1"/>
</dbReference>
<evidence type="ECO:0000259" key="4">
    <source>
        <dbReference type="PROSITE" id="PS51063"/>
    </source>
</evidence>
<gene>
    <name evidence="5" type="ORF">EAH89_25375</name>
</gene>
<reference evidence="5 6" key="1">
    <citation type="journal article" date="2019" name="Environ. Microbiol.">
        <title>Species interactions and distinct microbial communities in high Arctic permafrost affected cryosols are associated with the CH4 and CO2 gas fluxes.</title>
        <authorList>
            <person name="Altshuler I."/>
            <person name="Hamel J."/>
            <person name="Turney S."/>
            <person name="Magnuson E."/>
            <person name="Levesque R."/>
            <person name="Greer C."/>
            <person name="Whyte L.G."/>
        </authorList>
    </citation>
    <scope>NUCLEOTIDE SEQUENCE [LARGE SCALE GENOMIC DNA]</scope>
    <source>
        <strain evidence="5 6">S9.3B</strain>
    </source>
</reference>
<dbReference type="PANTHER" id="PTHR24567">
    <property type="entry name" value="CRP FAMILY TRANSCRIPTIONAL REGULATORY PROTEIN"/>
    <property type="match status" value="1"/>
</dbReference>
<dbReference type="PROSITE" id="PS51063">
    <property type="entry name" value="HTH_CRP_2"/>
    <property type="match status" value="1"/>
</dbReference>
<proteinExistence type="predicted"/>
<sequence>MQQHTRQHGPSYGDRPPERHRLVRKLQGIADVTSEERQALLDLPMTVRSYARGEDLVREGDVPNECCLILEGFTFRYKLLPDGRRQIMAFHTPGDIPDLQSLHIGVMDHSIGAMMPTQAAFIPHKSMRDLTHAYPGLLHAFWRDTLIDGAISREWLIGVGRRDAHERIAHLICEMLRRLKAVDLAPNDTFKIPATQADVADALGLSNVHVNRVLQDFRREGLITWTNYTVSILDWERLQKRALFDATYLHQAHEAAA</sequence>
<dbReference type="InterPro" id="IPR000595">
    <property type="entry name" value="cNMP-bd_dom"/>
</dbReference>
<dbReference type="InterPro" id="IPR036388">
    <property type="entry name" value="WH-like_DNA-bd_sf"/>
</dbReference>